<dbReference type="InterPro" id="IPR018724">
    <property type="entry name" value="2OG-Fe_dioxygenase"/>
</dbReference>
<name>A0A2T3HSL8_9GAMM</name>
<organism evidence="1 2">
    <name type="scientific">Photobacterium aquimaris</name>
    <dbReference type="NCBI Taxonomy" id="512643"/>
    <lineage>
        <taxon>Bacteria</taxon>
        <taxon>Pseudomonadati</taxon>
        <taxon>Pseudomonadota</taxon>
        <taxon>Gammaproteobacteria</taxon>
        <taxon>Vibrionales</taxon>
        <taxon>Vibrionaceae</taxon>
        <taxon>Photobacterium</taxon>
    </lineage>
</organism>
<evidence type="ECO:0000313" key="2">
    <source>
        <dbReference type="Proteomes" id="UP000241858"/>
    </source>
</evidence>
<gene>
    <name evidence="1" type="ORF">C0W81_19620</name>
</gene>
<dbReference type="Gene3D" id="2.60.120.620">
    <property type="entry name" value="q2cbj1_9rhob like domain"/>
    <property type="match status" value="1"/>
</dbReference>
<protein>
    <recommendedName>
        <fullName evidence="3">2OG-Fe dioxygenase family protein</fullName>
    </recommendedName>
</protein>
<reference evidence="1 2" key="1">
    <citation type="submission" date="2018-03" db="EMBL/GenBank/DDBJ databases">
        <title>Whole genome sequencing of Histamine producing bacteria.</title>
        <authorList>
            <person name="Butler K."/>
        </authorList>
    </citation>
    <scope>NUCLEOTIDE SEQUENCE [LARGE SCALE GENOMIC DNA]</scope>
    <source>
        <strain evidence="1 2">DSM 23343</strain>
    </source>
</reference>
<comment type="caution">
    <text evidence="1">The sequence shown here is derived from an EMBL/GenBank/DDBJ whole genome shotgun (WGS) entry which is preliminary data.</text>
</comment>
<accession>A0A2T3HSL8</accession>
<dbReference type="AlphaFoldDB" id="A0A2T3HSL8"/>
<dbReference type="EMBL" id="PYLY01000066">
    <property type="protein sequence ID" value="PST97458.1"/>
    <property type="molecule type" value="Genomic_DNA"/>
</dbReference>
<evidence type="ECO:0000313" key="1">
    <source>
        <dbReference type="EMBL" id="PST97458.1"/>
    </source>
</evidence>
<dbReference type="Pfam" id="PF10014">
    <property type="entry name" value="2OG-Fe_Oxy_2"/>
    <property type="match status" value="1"/>
</dbReference>
<dbReference type="GO" id="GO:0051213">
    <property type="term" value="F:dioxygenase activity"/>
    <property type="evidence" value="ECO:0007669"/>
    <property type="project" value="InterPro"/>
</dbReference>
<evidence type="ECO:0008006" key="3">
    <source>
        <dbReference type="Google" id="ProtNLM"/>
    </source>
</evidence>
<dbReference type="OrthoDB" id="6681382at2"/>
<sequence length="191" mass="21217">MGDGGLYRYRRYGQFTKLATGQGLTLLPHASYVQSKEVNYLNGDVERKYEPLTTEFSQSPVLLQVLSMMSSLYDKVDRKTNDCNIRLHPYRIVATGEQIGKPAPEGLHRDGVTFIASMMINRHNVSGGVTTLTDADRQPKATAELTNPFDIVIADDARTMHDVSPVEVLDNDTLGTRDVLVIAFTKLEQVA</sequence>
<proteinExistence type="predicted"/>
<dbReference type="Proteomes" id="UP000241858">
    <property type="component" value="Unassembled WGS sequence"/>
</dbReference>